<comment type="caution">
    <text evidence="1">The sequence shown here is derived from an EMBL/GenBank/DDBJ whole genome shotgun (WGS) entry which is preliminary data.</text>
</comment>
<dbReference type="EMBL" id="SRLO01000196">
    <property type="protein sequence ID" value="TNN67998.1"/>
    <property type="molecule type" value="Genomic_DNA"/>
</dbReference>
<evidence type="ECO:0000313" key="2">
    <source>
        <dbReference type="Proteomes" id="UP000314294"/>
    </source>
</evidence>
<gene>
    <name evidence="1" type="ORF">EYF80_021790</name>
</gene>
<accession>A0A4Z2HQH3</accession>
<proteinExistence type="predicted"/>
<sequence>MSVEPSARGSKVTPMHYEPAPVHIDIPADKLIPGFHTKTHPAHTETERTTTAQSLFGCLARHTLPLKPVPAVVCPRFIGVGGQLRAG</sequence>
<dbReference type="AlphaFoldDB" id="A0A4Z2HQH3"/>
<evidence type="ECO:0000313" key="1">
    <source>
        <dbReference type="EMBL" id="TNN67998.1"/>
    </source>
</evidence>
<dbReference type="Proteomes" id="UP000314294">
    <property type="component" value="Unassembled WGS sequence"/>
</dbReference>
<reference evidence="1 2" key="1">
    <citation type="submission" date="2019-03" db="EMBL/GenBank/DDBJ databases">
        <title>First draft genome of Liparis tanakae, snailfish: a comprehensive survey of snailfish specific genes.</title>
        <authorList>
            <person name="Kim W."/>
            <person name="Song I."/>
            <person name="Jeong J.-H."/>
            <person name="Kim D."/>
            <person name="Kim S."/>
            <person name="Ryu S."/>
            <person name="Song J.Y."/>
            <person name="Lee S.K."/>
        </authorList>
    </citation>
    <scope>NUCLEOTIDE SEQUENCE [LARGE SCALE GENOMIC DNA]</scope>
    <source>
        <tissue evidence="1">Muscle</tissue>
    </source>
</reference>
<keyword evidence="2" id="KW-1185">Reference proteome</keyword>
<name>A0A4Z2HQH3_9TELE</name>
<organism evidence="1 2">
    <name type="scientific">Liparis tanakae</name>
    <name type="common">Tanaka's snailfish</name>
    <dbReference type="NCBI Taxonomy" id="230148"/>
    <lineage>
        <taxon>Eukaryota</taxon>
        <taxon>Metazoa</taxon>
        <taxon>Chordata</taxon>
        <taxon>Craniata</taxon>
        <taxon>Vertebrata</taxon>
        <taxon>Euteleostomi</taxon>
        <taxon>Actinopterygii</taxon>
        <taxon>Neopterygii</taxon>
        <taxon>Teleostei</taxon>
        <taxon>Neoteleostei</taxon>
        <taxon>Acanthomorphata</taxon>
        <taxon>Eupercaria</taxon>
        <taxon>Perciformes</taxon>
        <taxon>Cottioidei</taxon>
        <taxon>Cottales</taxon>
        <taxon>Liparidae</taxon>
        <taxon>Liparis</taxon>
    </lineage>
</organism>
<protein>
    <submittedName>
        <fullName evidence="1">Uncharacterized protein</fullName>
    </submittedName>
</protein>